<keyword evidence="2 5" id="KW-0812">Transmembrane</keyword>
<dbReference type="InterPro" id="IPR009908">
    <property type="entry name" value="Methylamine_util_MauE"/>
</dbReference>
<evidence type="ECO:0000256" key="3">
    <source>
        <dbReference type="ARBA" id="ARBA00022989"/>
    </source>
</evidence>
<name>A0A2K9PNT7_9FLAO</name>
<dbReference type="GO" id="GO:0016020">
    <property type="term" value="C:membrane"/>
    <property type="evidence" value="ECO:0007669"/>
    <property type="project" value="UniProtKB-SubCell"/>
</dbReference>
<dbReference type="Proteomes" id="UP000235826">
    <property type="component" value="Chromosome"/>
</dbReference>
<evidence type="ECO:0000313" key="8">
    <source>
        <dbReference type="Proteomes" id="UP000235826"/>
    </source>
</evidence>
<dbReference type="AlphaFoldDB" id="A0A2K9PNT7"/>
<feature type="transmembrane region" description="Helical" evidence="5">
    <location>
        <begin position="46"/>
        <end position="70"/>
    </location>
</feature>
<gene>
    <name evidence="7" type="ORF">C1H87_08325</name>
</gene>
<dbReference type="RefSeq" id="WP_102755367.1">
    <property type="nucleotide sequence ID" value="NZ_CP025791.1"/>
</dbReference>
<feature type="domain" description="Methylamine utilisation protein MauE" evidence="6">
    <location>
        <begin position="9"/>
        <end position="135"/>
    </location>
</feature>
<keyword evidence="4 5" id="KW-0472">Membrane</keyword>
<reference evidence="7 8" key="1">
    <citation type="submission" date="2018-01" db="EMBL/GenBank/DDBJ databases">
        <title>Complete genome sequence of Flavivirga eckloniae ECD14 isolated from seaweed Ecklonia cava.</title>
        <authorList>
            <person name="Lee J.H."/>
            <person name="Baik K.S."/>
            <person name="Seong C.N."/>
        </authorList>
    </citation>
    <scope>NUCLEOTIDE SEQUENCE [LARGE SCALE GENOMIC DNA]</scope>
    <source>
        <strain evidence="7 8">ECD14</strain>
    </source>
</reference>
<evidence type="ECO:0000256" key="2">
    <source>
        <dbReference type="ARBA" id="ARBA00022692"/>
    </source>
</evidence>
<proteinExistence type="predicted"/>
<dbReference type="GO" id="GO:0030416">
    <property type="term" value="P:methylamine metabolic process"/>
    <property type="evidence" value="ECO:0007669"/>
    <property type="project" value="InterPro"/>
</dbReference>
<dbReference type="KEGG" id="fek:C1H87_08325"/>
<feature type="transmembrane region" description="Helical" evidence="5">
    <location>
        <begin position="12"/>
        <end position="34"/>
    </location>
</feature>
<evidence type="ECO:0000313" key="7">
    <source>
        <dbReference type="EMBL" id="AUP78712.1"/>
    </source>
</evidence>
<sequence length="151" mass="17541">MKIHNRYKSILLELICFLYILLFVYAALSKLLIFDTFKAQIEQSQMLTHFAGIIVWIIPPLEILIALLIIFPRFRQLGMYAAFNLMVMFTAYIFIVLNFSDDIPCSCGGIIEKLGWTEHLIFNIFFVILGFMGILLINEKRNHTPLKYASL</sequence>
<evidence type="ECO:0000256" key="1">
    <source>
        <dbReference type="ARBA" id="ARBA00004141"/>
    </source>
</evidence>
<accession>A0A2K9PNT7</accession>
<keyword evidence="3 5" id="KW-1133">Transmembrane helix</keyword>
<organism evidence="7 8">
    <name type="scientific">Flavivirga eckloniae</name>
    <dbReference type="NCBI Taxonomy" id="1803846"/>
    <lineage>
        <taxon>Bacteria</taxon>
        <taxon>Pseudomonadati</taxon>
        <taxon>Bacteroidota</taxon>
        <taxon>Flavobacteriia</taxon>
        <taxon>Flavobacteriales</taxon>
        <taxon>Flavobacteriaceae</taxon>
        <taxon>Flavivirga</taxon>
    </lineage>
</organism>
<dbReference type="OrthoDB" id="673785at2"/>
<evidence type="ECO:0000259" key="6">
    <source>
        <dbReference type="Pfam" id="PF07291"/>
    </source>
</evidence>
<feature type="transmembrane region" description="Helical" evidence="5">
    <location>
        <begin position="120"/>
        <end position="137"/>
    </location>
</feature>
<evidence type="ECO:0000256" key="5">
    <source>
        <dbReference type="SAM" id="Phobius"/>
    </source>
</evidence>
<keyword evidence="8" id="KW-1185">Reference proteome</keyword>
<dbReference type="Pfam" id="PF07291">
    <property type="entry name" value="MauE"/>
    <property type="match status" value="1"/>
</dbReference>
<dbReference type="EMBL" id="CP025791">
    <property type="protein sequence ID" value="AUP78712.1"/>
    <property type="molecule type" value="Genomic_DNA"/>
</dbReference>
<protein>
    <recommendedName>
        <fullName evidence="6">Methylamine utilisation protein MauE domain-containing protein</fullName>
    </recommendedName>
</protein>
<dbReference type="UniPathway" id="UPA00895"/>
<comment type="subcellular location">
    <subcellularLocation>
        <location evidence="1">Membrane</location>
        <topology evidence="1">Multi-pass membrane protein</topology>
    </subcellularLocation>
</comment>
<evidence type="ECO:0000256" key="4">
    <source>
        <dbReference type="ARBA" id="ARBA00023136"/>
    </source>
</evidence>
<feature type="transmembrane region" description="Helical" evidence="5">
    <location>
        <begin position="77"/>
        <end position="100"/>
    </location>
</feature>